<evidence type="ECO:0000313" key="3">
    <source>
        <dbReference type="Proteomes" id="UP000535437"/>
    </source>
</evidence>
<dbReference type="EMBL" id="JACCFY010000001">
    <property type="protein sequence ID" value="NYJ77021.1"/>
    <property type="molecule type" value="Genomic_DNA"/>
</dbReference>
<reference evidence="2 3" key="1">
    <citation type="submission" date="2020-07" db="EMBL/GenBank/DDBJ databases">
        <title>Sequencing the genomes of 1000 actinobacteria strains.</title>
        <authorList>
            <person name="Klenk H.-P."/>
        </authorList>
    </citation>
    <scope>NUCLEOTIDE SEQUENCE [LARGE SCALE GENOMIC DNA]</scope>
    <source>
        <strain evidence="2 3">DSM 15475</strain>
    </source>
</reference>
<evidence type="ECO:0000259" key="1">
    <source>
        <dbReference type="Pfam" id="PF13338"/>
    </source>
</evidence>
<accession>A0A7Z0GJ98</accession>
<evidence type="ECO:0000313" key="2">
    <source>
        <dbReference type="EMBL" id="NYJ77021.1"/>
    </source>
</evidence>
<protein>
    <submittedName>
        <fullName evidence="2">Putative transcriptional regulator of viral defense system</fullName>
    </submittedName>
</protein>
<dbReference type="Pfam" id="PF13338">
    <property type="entry name" value="AbiEi_4"/>
    <property type="match status" value="1"/>
</dbReference>
<sequence>MAVIDLAPVFTLEQARATGLRKDQVYDLIAAGEIERIGRGVYLRPDSIDPFFASLAAVATVRPEAAMCLTSALTHHDLTDSIPFGSDIAIPRGTRQPAGFDHVIWHSFDAKTFSLGRETTEITGGVTVGIYSAERTIVDCFRLRHREGSDVAYEALRRWLRRSSSSPAALLSVSAHFPKAHAQLRLALEVLL</sequence>
<dbReference type="AlphaFoldDB" id="A0A7Z0GJ98"/>
<dbReference type="Proteomes" id="UP000535437">
    <property type="component" value="Unassembled WGS sequence"/>
</dbReference>
<keyword evidence="3" id="KW-1185">Reference proteome</keyword>
<organism evidence="2 3">
    <name type="scientific">Nesterenkonia xinjiangensis</name>
    <dbReference type="NCBI Taxonomy" id="225327"/>
    <lineage>
        <taxon>Bacteria</taxon>
        <taxon>Bacillati</taxon>
        <taxon>Actinomycetota</taxon>
        <taxon>Actinomycetes</taxon>
        <taxon>Micrococcales</taxon>
        <taxon>Micrococcaceae</taxon>
        <taxon>Nesterenkonia</taxon>
    </lineage>
</organism>
<proteinExistence type="predicted"/>
<feature type="domain" description="AbiEi antitoxin N-terminal" evidence="1">
    <location>
        <begin position="7"/>
        <end position="45"/>
    </location>
</feature>
<comment type="caution">
    <text evidence="2">The sequence shown here is derived from an EMBL/GenBank/DDBJ whole genome shotgun (WGS) entry which is preliminary data.</text>
</comment>
<dbReference type="RefSeq" id="WP_179540561.1">
    <property type="nucleotide sequence ID" value="NZ_BAAALL010000013.1"/>
</dbReference>
<name>A0A7Z0GJ98_9MICC</name>
<gene>
    <name evidence="2" type="ORF">HNR09_000432</name>
</gene>
<dbReference type="InterPro" id="IPR025159">
    <property type="entry name" value="AbiEi_N"/>
</dbReference>